<name>A0AAV5EMI0_ELECO</name>
<dbReference type="Proteomes" id="UP001054889">
    <property type="component" value="Unassembled WGS sequence"/>
</dbReference>
<dbReference type="EMBL" id="BQKI01000076">
    <property type="protein sequence ID" value="GJN23416.1"/>
    <property type="molecule type" value="Genomic_DNA"/>
</dbReference>
<proteinExistence type="predicted"/>
<dbReference type="InterPro" id="IPR051391">
    <property type="entry name" value="Protease_inhibitor_I20"/>
</dbReference>
<keyword evidence="3" id="KW-1185">Reference proteome</keyword>
<reference evidence="2" key="2">
    <citation type="submission" date="2021-12" db="EMBL/GenBank/DDBJ databases">
        <title>Resequencing data analysis of finger millet.</title>
        <authorList>
            <person name="Hatakeyama M."/>
            <person name="Aluri S."/>
            <person name="Balachadran M.T."/>
            <person name="Sivarajan S.R."/>
            <person name="Poveda L."/>
            <person name="Shimizu-Inatsugi R."/>
            <person name="Schlapbach R."/>
            <person name="Sreeman S.M."/>
            <person name="Shimizu K.K."/>
        </authorList>
    </citation>
    <scope>NUCLEOTIDE SEQUENCE</scope>
</reference>
<feature type="chain" id="PRO_5043506784" evidence="1">
    <location>
        <begin position="30"/>
        <end position="146"/>
    </location>
</feature>
<dbReference type="PANTHER" id="PTHR33832:SF27">
    <property type="entry name" value="EXPRESSED PROTEIN"/>
    <property type="match status" value="1"/>
</dbReference>
<gene>
    <name evidence="2" type="primary">gb11064</name>
    <name evidence="2" type="ORF">PR202_gb11064</name>
</gene>
<dbReference type="PANTHER" id="PTHR33832">
    <property type="entry name" value="SERINE-TYPE ENDOPEPTIDASE INHIBITOR"/>
    <property type="match status" value="1"/>
</dbReference>
<keyword evidence="1" id="KW-0732">Signal</keyword>
<evidence type="ECO:0000256" key="1">
    <source>
        <dbReference type="SAM" id="SignalP"/>
    </source>
</evidence>
<feature type="signal peptide" evidence="1">
    <location>
        <begin position="1"/>
        <end position="29"/>
    </location>
</feature>
<protein>
    <submittedName>
        <fullName evidence="2">Uncharacterized protein</fullName>
    </submittedName>
</protein>
<comment type="caution">
    <text evidence="2">The sequence shown here is derived from an EMBL/GenBank/DDBJ whole genome shotgun (WGS) entry which is preliminary data.</text>
</comment>
<evidence type="ECO:0000313" key="3">
    <source>
        <dbReference type="Proteomes" id="UP001054889"/>
    </source>
</evidence>
<accession>A0AAV5EMI0</accession>
<organism evidence="2 3">
    <name type="scientific">Eleusine coracana subsp. coracana</name>
    <dbReference type="NCBI Taxonomy" id="191504"/>
    <lineage>
        <taxon>Eukaryota</taxon>
        <taxon>Viridiplantae</taxon>
        <taxon>Streptophyta</taxon>
        <taxon>Embryophyta</taxon>
        <taxon>Tracheophyta</taxon>
        <taxon>Spermatophyta</taxon>
        <taxon>Magnoliopsida</taxon>
        <taxon>Liliopsida</taxon>
        <taxon>Poales</taxon>
        <taxon>Poaceae</taxon>
        <taxon>PACMAD clade</taxon>
        <taxon>Chloridoideae</taxon>
        <taxon>Cynodonteae</taxon>
        <taxon>Eleusininae</taxon>
        <taxon>Eleusine</taxon>
    </lineage>
</organism>
<evidence type="ECO:0000313" key="2">
    <source>
        <dbReference type="EMBL" id="GJN23416.1"/>
    </source>
</evidence>
<reference evidence="2" key="1">
    <citation type="journal article" date="2018" name="DNA Res.">
        <title>Multiple hybrid de novo genome assembly of finger millet, an orphan allotetraploid crop.</title>
        <authorList>
            <person name="Hatakeyama M."/>
            <person name="Aluri S."/>
            <person name="Balachadran M.T."/>
            <person name="Sivarajan S.R."/>
            <person name="Patrignani A."/>
            <person name="Gruter S."/>
            <person name="Poveda L."/>
            <person name="Shimizu-Inatsugi R."/>
            <person name="Baeten J."/>
            <person name="Francoijs K.J."/>
            <person name="Nataraja K.N."/>
            <person name="Reddy Y.A.N."/>
            <person name="Phadnis S."/>
            <person name="Ravikumar R.L."/>
            <person name="Schlapbach R."/>
            <person name="Sreeman S.M."/>
            <person name="Shimizu K.K."/>
        </authorList>
    </citation>
    <scope>NUCLEOTIDE SEQUENCE</scope>
</reference>
<dbReference type="AlphaFoldDB" id="A0AAV5EMI0"/>
<sequence length="146" mass="15514">MASINIPHATAVLISGLLILGAVVERTEAVCNVAACVRKGHIRCANYPDQQIPGCHCMCAPPDGRRCVVHIPNGMTKRWLVVFGEISGTAEAACAVRCIQGGYITCDNYPGKQLDGCACQCAPRNGKNCVLHLQHGPPFNCTPRAS</sequence>